<comment type="subcellular location">
    <subcellularLocation>
        <location evidence="1">Cell outer membrane</location>
        <topology evidence="1">Lipid-anchor</topology>
    </subcellularLocation>
</comment>
<dbReference type="RefSeq" id="WP_343164643.1">
    <property type="nucleotide sequence ID" value="NZ_JBHRSV010000020.1"/>
</dbReference>
<feature type="chain" id="PRO_5046712522" evidence="7">
    <location>
        <begin position="20"/>
        <end position="44"/>
    </location>
</feature>
<dbReference type="EMBL" id="JBHRSV010000020">
    <property type="protein sequence ID" value="MFC2926726.1"/>
    <property type="molecule type" value="Genomic_DNA"/>
</dbReference>
<dbReference type="PROSITE" id="PS51257">
    <property type="entry name" value="PROKAR_LIPOPROTEIN"/>
    <property type="match status" value="1"/>
</dbReference>
<dbReference type="Proteomes" id="UP001595379">
    <property type="component" value="Unassembled WGS sequence"/>
</dbReference>
<dbReference type="Pfam" id="PF13627">
    <property type="entry name" value="LptM_cons"/>
    <property type="match status" value="1"/>
</dbReference>
<keyword evidence="2 7" id="KW-0732">Signal</keyword>
<name>A0ABV6ZZ83_9PROT</name>
<keyword evidence="3" id="KW-0472">Membrane</keyword>
<evidence type="ECO:0000256" key="5">
    <source>
        <dbReference type="ARBA" id="ARBA00023237"/>
    </source>
</evidence>
<keyword evidence="6 8" id="KW-0449">Lipoprotein</keyword>
<feature type="signal peptide" evidence="7">
    <location>
        <begin position="1"/>
        <end position="19"/>
    </location>
</feature>
<keyword evidence="9" id="KW-1185">Reference proteome</keyword>
<dbReference type="InterPro" id="IPR032831">
    <property type="entry name" value="LptM_cons"/>
</dbReference>
<dbReference type="NCBIfam" id="NF047847">
    <property type="entry name" value="SS_mature_LptM"/>
    <property type="match status" value="1"/>
</dbReference>
<accession>A0ABV6ZZ83</accession>
<proteinExistence type="predicted"/>
<keyword evidence="5" id="KW-0998">Cell outer membrane</keyword>
<sequence>MKKRLTIALIALSALTLSACGLRGDLDRPPPAWFTLAGETATPL</sequence>
<evidence type="ECO:0000256" key="7">
    <source>
        <dbReference type="SAM" id="SignalP"/>
    </source>
</evidence>
<evidence type="ECO:0000313" key="8">
    <source>
        <dbReference type="EMBL" id="MFC2926726.1"/>
    </source>
</evidence>
<organism evidence="8 9">
    <name type="scientific">Hyphobacterium vulgare</name>
    <dbReference type="NCBI Taxonomy" id="1736751"/>
    <lineage>
        <taxon>Bacteria</taxon>
        <taxon>Pseudomonadati</taxon>
        <taxon>Pseudomonadota</taxon>
        <taxon>Alphaproteobacteria</taxon>
        <taxon>Maricaulales</taxon>
        <taxon>Maricaulaceae</taxon>
        <taxon>Hyphobacterium</taxon>
    </lineage>
</organism>
<comment type="caution">
    <text evidence="8">The sequence shown here is derived from an EMBL/GenBank/DDBJ whole genome shotgun (WGS) entry which is preliminary data.</text>
</comment>
<evidence type="ECO:0000256" key="3">
    <source>
        <dbReference type="ARBA" id="ARBA00023136"/>
    </source>
</evidence>
<evidence type="ECO:0000256" key="2">
    <source>
        <dbReference type="ARBA" id="ARBA00022729"/>
    </source>
</evidence>
<gene>
    <name evidence="8" type="ORF">ACFOOR_11465</name>
</gene>
<protein>
    <submittedName>
        <fullName evidence="8">Lipoprotein</fullName>
    </submittedName>
</protein>
<reference evidence="9" key="1">
    <citation type="journal article" date="2019" name="Int. J. Syst. Evol. Microbiol.">
        <title>The Global Catalogue of Microorganisms (GCM) 10K type strain sequencing project: providing services to taxonomists for standard genome sequencing and annotation.</title>
        <authorList>
            <consortium name="The Broad Institute Genomics Platform"/>
            <consortium name="The Broad Institute Genome Sequencing Center for Infectious Disease"/>
            <person name="Wu L."/>
            <person name="Ma J."/>
        </authorList>
    </citation>
    <scope>NUCLEOTIDE SEQUENCE [LARGE SCALE GENOMIC DNA]</scope>
    <source>
        <strain evidence="9">KCTC 52487</strain>
    </source>
</reference>
<keyword evidence="4" id="KW-0564">Palmitate</keyword>
<evidence type="ECO:0000256" key="4">
    <source>
        <dbReference type="ARBA" id="ARBA00023139"/>
    </source>
</evidence>
<evidence type="ECO:0000256" key="1">
    <source>
        <dbReference type="ARBA" id="ARBA00004459"/>
    </source>
</evidence>
<evidence type="ECO:0000256" key="6">
    <source>
        <dbReference type="ARBA" id="ARBA00023288"/>
    </source>
</evidence>
<evidence type="ECO:0000313" key="9">
    <source>
        <dbReference type="Proteomes" id="UP001595379"/>
    </source>
</evidence>